<dbReference type="AlphaFoldDB" id="A0A433RXE7"/>
<name>A0A433RXE7_9BACL</name>
<gene>
    <name evidence="2" type="ORF">QI30_03305</name>
</gene>
<comment type="caution">
    <text evidence="2">The sequence shown here is derived from an EMBL/GenBank/DDBJ whole genome shotgun (WGS) entry which is preliminary data.</text>
</comment>
<keyword evidence="1" id="KW-0175">Coiled coil</keyword>
<keyword evidence="3" id="KW-1185">Reference proteome</keyword>
<organism evidence="2 3">
    <name type="scientific">Candidatus Kurthia intestinigallinarum</name>
    <dbReference type="NCBI Taxonomy" id="1562256"/>
    <lineage>
        <taxon>Bacteria</taxon>
        <taxon>Bacillati</taxon>
        <taxon>Bacillota</taxon>
        <taxon>Bacilli</taxon>
        <taxon>Bacillales</taxon>
        <taxon>Caryophanaceae</taxon>
        <taxon>Kurthia</taxon>
    </lineage>
</organism>
<dbReference type="Proteomes" id="UP000288623">
    <property type="component" value="Unassembled WGS sequence"/>
</dbReference>
<dbReference type="EMBL" id="JTFC01000009">
    <property type="protein sequence ID" value="RUS57955.1"/>
    <property type="molecule type" value="Genomic_DNA"/>
</dbReference>
<proteinExistence type="predicted"/>
<evidence type="ECO:0000313" key="2">
    <source>
        <dbReference type="EMBL" id="RUS57955.1"/>
    </source>
</evidence>
<evidence type="ECO:0000313" key="3">
    <source>
        <dbReference type="Proteomes" id="UP000288623"/>
    </source>
</evidence>
<dbReference type="RefSeq" id="WP_126989533.1">
    <property type="nucleotide sequence ID" value="NZ_JTFC01000009.1"/>
</dbReference>
<sequence length="72" mass="8543">MTKKLIVSQSSWEYQRLLRSLQEEVSALRQQNNELKRKIIKKDTQYIALEKYAMNEINTLQSQLMKVLIEGT</sequence>
<reference evidence="2 3" key="1">
    <citation type="submission" date="2014-11" db="EMBL/GenBank/DDBJ databases">
        <title>Genome sequence and analysis of novel Kurthia sp.</title>
        <authorList>
            <person name="Lawson J.N."/>
            <person name="Gonzalez J.E."/>
            <person name="Rinauldi L."/>
            <person name="Xuan Z."/>
            <person name="Firman A."/>
            <person name="Shaddox L."/>
            <person name="Trudeau A."/>
            <person name="Shah S."/>
            <person name="Reiman D."/>
        </authorList>
    </citation>
    <scope>NUCLEOTIDE SEQUENCE [LARGE SCALE GENOMIC DNA]</scope>
    <source>
        <strain evidence="2 3">3B1D</strain>
    </source>
</reference>
<feature type="coiled-coil region" evidence="1">
    <location>
        <begin position="11"/>
        <end position="45"/>
    </location>
</feature>
<dbReference type="OrthoDB" id="2455639at2"/>
<evidence type="ECO:0000256" key="1">
    <source>
        <dbReference type="SAM" id="Coils"/>
    </source>
</evidence>
<protein>
    <submittedName>
        <fullName evidence="2">Uncharacterized protein</fullName>
    </submittedName>
</protein>
<accession>A0A433RXE7</accession>